<evidence type="ECO:0000313" key="14">
    <source>
        <dbReference type="EMBL" id="SCY91191.1"/>
    </source>
</evidence>
<keyword evidence="15" id="KW-1185">Reference proteome</keyword>
<evidence type="ECO:0000256" key="4">
    <source>
        <dbReference type="ARBA" id="ARBA00022475"/>
    </source>
</evidence>
<dbReference type="EMBL" id="FMUS01000021">
    <property type="protein sequence ID" value="SCY91191.1"/>
    <property type="molecule type" value="Genomic_DNA"/>
</dbReference>
<dbReference type="RefSeq" id="WP_176759048.1">
    <property type="nucleotide sequence ID" value="NZ_FMUS01000021.1"/>
</dbReference>
<keyword evidence="8 10" id="KW-0472">Membrane</keyword>
<keyword evidence="6 11" id="KW-0812">Transmembrane</keyword>
<dbReference type="PANTHER" id="PTHR47755">
    <property type="entry name" value="CELL DIVISION PROTEIN FTSX"/>
    <property type="match status" value="1"/>
</dbReference>
<comment type="function">
    <text evidence="10">Part of the ABC transporter FtsEX involved in asymmetric cellular division facilitating the initiation of sporulation.</text>
</comment>
<evidence type="ECO:0000259" key="12">
    <source>
        <dbReference type="Pfam" id="PF02687"/>
    </source>
</evidence>
<name>A0A1G5JTE4_9FIRM</name>
<dbReference type="PANTHER" id="PTHR47755:SF1">
    <property type="entry name" value="CELL DIVISION PROTEIN FTSX"/>
    <property type="match status" value="1"/>
</dbReference>
<dbReference type="Pfam" id="PF02687">
    <property type="entry name" value="FtsX"/>
    <property type="match status" value="1"/>
</dbReference>
<dbReference type="PIRSF" id="PIRSF003097">
    <property type="entry name" value="FtsX"/>
    <property type="match status" value="1"/>
</dbReference>
<dbReference type="GO" id="GO:0005886">
    <property type="term" value="C:plasma membrane"/>
    <property type="evidence" value="ECO:0007669"/>
    <property type="project" value="UniProtKB-SubCell"/>
</dbReference>
<feature type="domain" description="ABC3 transporter permease C-terminal" evidence="12">
    <location>
        <begin position="176"/>
        <end position="280"/>
    </location>
</feature>
<gene>
    <name evidence="14" type="ORF">SAMN03080606_03016</name>
</gene>
<evidence type="ECO:0000256" key="11">
    <source>
        <dbReference type="SAM" id="Phobius"/>
    </source>
</evidence>
<evidence type="ECO:0000256" key="1">
    <source>
        <dbReference type="ARBA" id="ARBA00004651"/>
    </source>
</evidence>
<proteinExistence type="inferred from homology"/>
<feature type="transmembrane region" description="Helical" evidence="11">
    <location>
        <begin position="171"/>
        <end position="196"/>
    </location>
</feature>
<dbReference type="InterPro" id="IPR040690">
    <property type="entry name" value="FtsX_ECD"/>
</dbReference>
<keyword evidence="7 11" id="KW-1133">Transmembrane helix</keyword>
<dbReference type="InterPro" id="IPR003838">
    <property type="entry name" value="ABC3_permease_C"/>
</dbReference>
<evidence type="ECO:0000256" key="10">
    <source>
        <dbReference type="PIRNR" id="PIRNR003097"/>
    </source>
</evidence>
<feature type="domain" description="FtsX extracellular" evidence="13">
    <location>
        <begin position="62"/>
        <end position="152"/>
    </location>
</feature>
<evidence type="ECO:0000256" key="5">
    <source>
        <dbReference type="ARBA" id="ARBA00022618"/>
    </source>
</evidence>
<evidence type="ECO:0000256" key="7">
    <source>
        <dbReference type="ARBA" id="ARBA00022989"/>
    </source>
</evidence>
<feature type="transmembrane region" description="Helical" evidence="11">
    <location>
        <begin position="216"/>
        <end position="243"/>
    </location>
</feature>
<evidence type="ECO:0000256" key="3">
    <source>
        <dbReference type="ARBA" id="ARBA00021907"/>
    </source>
</evidence>
<evidence type="ECO:0000259" key="13">
    <source>
        <dbReference type="Pfam" id="PF18075"/>
    </source>
</evidence>
<evidence type="ECO:0000256" key="9">
    <source>
        <dbReference type="ARBA" id="ARBA00023306"/>
    </source>
</evidence>
<keyword evidence="9 10" id="KW-0131">Cell cycle</keyword>
<dbReference type="Pfam" id="PF18075">
    <property type="entry name" value="FtsX_ECD"/>
    <property type="match status" value="1"/>
</dbReference>
<keyword evidence="4 10" id="KW-1003">Cell membrane</keyword>
<evidence type="ECO:0000256" key="2">
    <source>
        <dbReference type="ARBA" id="ARBA00007379"/>
    </source>
</evidence>
<reference evidence="14 15" key="1">
    <citation type="submission" date="2016-10" db="EMBL/GenBank/DDBJ databases">
        <authorList>
            <person name="de Groot N.N."/>
        </authorList>
    </citation>
    <scope>NUCLEOTIDE SEQUENCE [LARGE SCALE GENOMIC DNA]</scope>
    <source>
        <strain evidence="14 15">DSM 18978</strain>
    </source>
</reference>
<dbReference type="AlphaFoldDB" id="A0A1G5JTE4"/>
<dbReference type="GO" id="GO:0051301">
    <property type="term" value="P:cell division"/>
    <property type="evidence" value="ECO:0007669"/>
    <property type="project" value="UniProtKB-KW"/>
</dbReference>
<evidence type="ECO:0000256" key="6">
    <source>
        <dbReference type="ARBA" id="ARBA00022692"/>
    </source>
</evidence>
<sequence length="295" mass="32563">MKNIIYNTGYFIKEAKTIVKLDLLSNIFSVFSIGLIFFILAMVISGWWVSNQVIDVIQGEAEISIYFDDNIDSRATQQLVEEIKNIEGVGEVRIVNEGEAYERMVEILGKEATVLEFFDDNPFSPFIEAKINLEEVNNVLKEVDLLTGVSHVRDNRNVLDRLHNIAGLLQILGFLVVAAVGISTLFIISHIIRLGIYNNREQIKTLRLLGAPEVFIAFPFLLEGLFLTVGGGIVASILSNLAINQIYTQMTGPLPFIPLPPREVLVSGLAIMIVTLSITLGIGGSIFGLTSSKSH</sequence>
<keyword evidence="5 10" id="KW-0132">Cell division</keyword>
<dbReference type="InterPro" id="IPR004513">
    <property type="entry name" value="FtsX"/>
</dbReference>
<evidence type="ECO:0000256" key="8">
    <source>
        <dbReference type="ARBA" id="ARBA00023136"/>
    </source>
</evidence>
<protein>
    <recommendedName>
        <fullName evidence="3 10">Cell division protein FtsX</fullName>
    </recommendedName>
</protein>
<evidence type="ECO:0000313" key="15">
    <source>
        <dbReference type="Proteomes" id="UP000198636"/>
    </source>
</evidence>
<organism evidence="14 15">
    <name type="scientific">Alkaliphilus peptidifermentans DSM 18978</name>
    <dbReference type="NCBI Taxonomy" id="1120976"/>
    <lineage>
        <taxon>Bacteria</taxon>
        <taxon>Bacillati</taxon>
        <taxon>Bacillota</taxon>
        <taxon>Clostridia</taxon>
        <taxon>Peptostreptococcales</taxon>
        <taxon>Natronincolaceae</taxon>
        <taxon>Alkaliphilus</taxon>
    </lineage>
</organism>
<comment type="similarity">
    <text evidence="2 10">Belongs to the ABC-4 integral membrane protein family. FtsX subfamily.</text>
</comment>
<accession>A0A1G5JTE4</accession>
<feature type="transmembrane region" description="Helical" evidence="11">
    <location>
        <begin position="264"/>
        <end position="289"/>
    </location>
</feature>
<dbReference type="Proteomes" id="UP000198636">
    <property type="component" value="Unassembled WGS sequence"/>
</dbReference>
<dbReference type="STRING" id="1120976.SAMN03080606_03016"/>
<dbReference type="Gene3D" id="3.30.70.3040">
    <property type="match status" value="1"/>
</dbReference>
<comment type="subcellular location">
    <subcellularLocation>
        <location evidence="1">Cell membrane</location>
        <topology evidence="1">Multi-pass membrane protein</topology>
    </subcellularLocation>
</comment>
<feature type="transmembrane region" description="Helical" evidence="11">
    <location>
        <begin position="27"/>
        <end position="49"/>
    </location>
</feature>